<evidence type="ECO:0000313" key="2">
    <source>
        <dbReference type="EMBL" id="CAF3853824.1"/>
    </source>
</evidence>
<dbReference type="SUPFAM" id="SSF48371">
    <property type="entry name" value="ARM repeat"/>
    <property type="match status" value="1"/>
</dbReference>
<name>A0A8S2E2F4_9BILA</name>
<reference evidence="1" key="1">
    <citation type="submission" date="2021-02" db="EMBL/GenBank/DDBJ databases">
        <authorList>
            <person name="Nowell W R."/>
        </authorList>
    </citation>
    <scope>NUCLEOTIDE SEQUENCE</scope>
</reference>
<gene>
    <name evidence="1" type="ORF">OVA965_LOCUS18876</name>
    <name evidence="2" type="ORF">TMI583_LOCUS18889</name>
</gene>
<dbReference type="InterPro" id="IPR016024">
    <property type="entry name" value="ARM-type_fold"/>
</dbReference>
<sequence>MTSHHLSLVKVDQWNQNLSRTIKVMNESENIQELNELIKQVFNQFLLHTSCTTTESLPRECLERYFQLLKQCLNDNINLSVKSTIESAIESIIRQYNHSSLITYEYQIRLIRFLCRHTAILNNNFNSNHQFLQELFQHEFIKKSSILRLLTLHIALSHAEKYPVEYDINLFRSIVQIYSPDQNVYVKNVLAQFLTYHDNAAFRHLLNEIQTTSSDPCLIFEVVVILYDKYELDIDNSNMYEMIINSSEQNLYPTIRNFVMRTAHLTTEHYLILYLNKILILNINDYVHILLSIVQKRYEKKCLNTKLYACIKALLLYISEPNIMQIEEEEEDVEQSSIIQNGANMNEQNLTLLVNCLHFIIKFSFHEINNNNTINTNNLLNKVSQYCLLRDNSWSVYDSILKLILDNNLNEYIYSKTNIIKIMLEKLLFDNNEQHQQQWNAKECAIQFLIKFIDKYNEQKTFPSWLTNDFVNNMVRKLINDNNEYIQGSLIDFITKLLEHNLLNPNDTYIKENLIELIKHTLGDVVRCSLANAWYTLLERTHANVEKHQKEYYFQFMKSKNITDELTALFDNMKIISHYLSLLVGDGGQETELICCKLVELLLIYHNKYNNKKNEAIINEDEIINVLNYFINDGCTNEIKQRALNLSKQSSAVIEEFEKYKQTHNIDTDQQIKKIDNYIDEFKSILNWLQNPCEHMVLDCD</sequence>
<dbReference type="AlphaFoldDB" id="A0A8S2E2F4"/>
<dbReference type="EMBL" id="CAJNOK010009533">
    <property type="protein sequence ID" value="CAF1092304.1"/>
    <property type="molecule type" value="Genomic_DNA"/>
</dbReference>
<comment type="caution">
    <text evidence="1">The sequence shown here is derived from an EMBL/GenBank/DDBJ whole genome shotgun (WGS) entry which is preliminary data.</text>
</comment>
<dbReference type="Proteomes" id="UP000682733">
    <property type="component" value="Unassembled WGS sequence"/>
</dbReference>
<evidence type="ECO:0000313" key="1">
    <source>
        <dbReference type="EMBL" id="CAF1092304.1"/>
    </source>
</evidence>
<dbReference type="Proteomes" id="UP000677228">
    <property type="component" value="Unassembled WGS sequence"/>
</dbReference>
<organism evidence="1 3">
    <name type="scientific">Didymodactylos carnosus</name>
    <dbReference type="NCBI Taxonomy" id="1234261"/>
    <lineage>
        <taxon>Eukaryota</taxon>
        <taxon>Metazoa</taxon>
        <taxon>Spiralia</taxon>
        <taxon>Gnathifera</taxon>
        <taxon>Rotifera</taxon>
        <taxon>Eurotatoria</taxon>
        <taxon>Bdelloidea</taxon>
        <taxon>Philodinida</taxon>
        <taxon>Philodinidae</taxon>
        <taxon>Didymodactylos</taxon>
    </lineage>
</organism>
<evidence type="ECO:0000313" key="3">
    <source>
        <dbReference type="Proteomes" id="UP000677228"/>
    </source>
</evidence>
<protein>
    <submittedName>
        <fullName evidence="1">Uncharacterized protein</fullName>
    </submittedName>
</protein>
<dbReference type="EMBL" id="CAJOBA010009551">
    <property type="protein sequence ID" value="CAF3853824.1"/>
    <property type="molecule type" value="Genomic_DNA"/>
</dbReference>
<proteinExistence type="predicted"/>
<accession>A0A8S2E2F4</accession>